<dbReference type="PROSITE" id="PS50010">
    <property type="entry name" value="DH_2"/>
    <property type="match status" value="1"/>
</dbReference>
<dbReference type="Proteomes" id="UP000398389">
    <property type="component" value="Unassembled WGS sequence"/>
</dbReference>
<dbReference type="PROSITE" id="PS50003">
    <property type="entry name" value="PH_DOMAIN"/>
    <property type="match status" value="1"/>
</dbReference>
<feature type="compositionally biased region" description="Low complexity" evidence="3">
    <location>
        <begin position="507"/>
        <end position="518"/>
    </location>
</feature>
<feature type="compositionally biased region" description="Polar residues" evidence="3">
    <location>
        <begin position="151"/>
        <end position="168"/>
    </location>
</feature>
<dbReference type="GO" id="GO:0035556">
    <property type="term" value="P:intracellular signal transduction"/>
    <property type="evidence" value="ECO:0007669"/>
    <property type="project" value="InterPro"/>
</dbReference>
<organism evidence="7 8">
    <name type="scientific">Magnusiomyces paraingens</name>
    <dbReference type="NCBI Taxonomy" id="2606893"/>
    <lineage>
        <taxon>Eukaryota</taxon>
        <taxon>Fungi</taxon>
        <taxon>Dikarya</taxon>
        <taxon>Ascomycota</taxon>
        <taxon>Saccharomycotina</taxon>
        <taxon>Dipodascomycetes</taxon>
        <taxon>Dipodascales</taxon>
        <taxon>Dipodascaceae</taxon>
        <taxon>Magnusiomyces</taxon>
    </lineage>
</organism>
<dbReference type="InterPro" id="IPR001180">
    <property type="entry name" value="CNH_dom"/>
</dbReference>
<dbReference type="PROSITE" id="PS50219">
    <property type="entry name" value="CNH"/>
    <property type="match status" value="1"/>
</dbReference>
<feature type="compositionally biased region" description="Low complexity" evidence="3">
    <location>
        <begin position="387"/>
        <end position="407"/>
    </location>
</feature>
<feature type="region of interest" description="Disordered" evidence="3">
    <location>
        <begin position="119"/>
        <end position="228"/>
    </location>
</feature>
<dbReference type="InterPro" id="IPR036390">
    <property type="entry name" value="WH_DNA-bd_sf"/>
</dbReference>
<feature type="domain" description="CNH" evidence="6">
    <location>
        <begin position="1224"/>
        <end position="1525"/>
    </location>
</feature>
<dbReference type="SMART" id="SM00325">
    <property type="entry name" value="RhoGEF"/>
    <property type="match status" value="1"/>
</dbReference>
<evidence type="ECO:0000259" key="6">
    <source>
        <dbReference type="PROSITE" id="PS50219"/>
    </source>
</evidence>
<dbReference type="InterPro" id="IPR011993">
    <property type="entry name" value="PH-like_dom_sf"/>
</dbReference>
<dbReference type="Pfam" id="PF15405">
    <property type="entry name" value="PH_5"/>
    <property type="match status" value="1"/>
</dbReference>
<feature type="region of interest" description="Disordered" evidence="3">
    <location>
        <begin position="490"/>
        <end position="578"/>
    </location>
</feature>
<dbReference type="Pfam" id="PF00621">
    <property type="entry name" value="RhoGEF"/>
    <property type="match status" value="1"/>
</dbReference>
<dbReference type="RefSeq" id="XP_031851210.1">
    <property type="nucleotide sequence ID" value="XM_031995319.1"/>
</dbReference>
<dbReference type="Pfam" id="PF00780">
    <property type="entry name" value="CNH"/>
    <property type="match status" value="1"/>
</dbReference>
<dbReference type="InterPro" id="IPR052233">
    <property type="entry name" value="Rho-type_GEFs"/>
</dbReference>
<feature type="compositionally biased region" description="Low complexity" evidence="3">
    <location>
        <begin position="417"/>
        <end position="431"/>
    </location>
</feature>
<dbReference type="PANTHER" id="PTHR46572:SF2">
    <property type="entry name" value="RHO1 GDP-GTP EXCHANGE PROTEIN 1-RELATED"/>
    <property type="match status" value="1"/>
</dbReference>
<evidence type="ECO:0000259" key="4">
    <source>
        <dbReference type="PROSITE" id="PS50003"/>
    </source>
</evidence>
<reference evidence="7 8" key="1">
    <citation type="submission" date="2019-09" db="EMBL/GenBank/DDBJ databases">
        <authorList>
            <person name="Brejova B."/>
        </authorList>
    </citation>
    <scope>NUCLEOTIDE SEQUENCE [LARGE SCALE GENOMIC DNA]</scope>
</reference>
<dbReference type="Pfam" id="PF00610">
    <property type="entry name" value="DEP"/>
    <property type="match status" value="1"/>
</dbReference>
<dbReference type="InterPro" id="IPR036388">
    <property type="entry name" value="WH-like_DNA-bd_sf"/>
</dbReference>
<dbReference type="SMART" id="SM00036">
    <property type="entry name" value="CNH"/>
    <property type="match status" value="1"/>
</dbReference>
<keyword evidence="2" id="KW-0344">Guanine-nucleotide releasing factor</keyword>
<feature type="compositionally biased region" description="Basic and acidic residues" evidence="3">
    <location>
        <begin position="753"/>
        <end position="762"/>
    </location>
</feature>
<dbReference type="SUPFAM" id="SSF48065">
    <property type="entry name" value="DBL homology domain (DH-domain)"/>
    <property type="match status" value="1"/>
</dbReference>
<dbReference type="SMART" id="SM00233">
    <property type="entry name" value="PH"/>
    <property type="match status" value="1"/>
</dbReference>
<feature type="compositionally biased region" description="Low complexity" evidence="3">
    <location>
        <begin position="119"/>
        <end position="128"/>
    </location>
</feature>
<dbReference type="InterPro" id="IPR000591">
    <property type="entry name" value="DEP_dom"/>
</dbReference>
<protein>
    <recommendedName>
        <fullName evidence="9">CNH domain-containing protein</fullName>
    </recommendedName>
</protein>
<dbReference type="Gene3D" id="2.30.29.30">
    <property type="entry name" value="Pleckstrin-homology domain (PH domain)/Phosphotyrosine-binding domain (PTB)"/>
    <property type="match status" value="1"/>
</dbReference>
<feature type="compositionally biased region" description="Low complexity" evidence="3">
    <location>
        <begin position="555"/>
        <end position="578"/>
    </location>
</feature>
<dbReference type="CDD" id="cd04435">
    <property type="entry name" value="DEP_fRom2"/>
    <property type="match status" value="1"/>
</dbReference>
<feature type="compositionally biased region" description="Polar residues" evidence="3">
    <location>
        <begin position="445"/>
        <end position="456"/>
    </location>
</feature>
<feature type="region of interest" description="Disordered" evidence="3">
    <location>
        <begin position="725"/>
        <end position="763"/>
    </location>
</feature>
<dbReference type="CDD" id="cd00160">
    <property type="entry name" value="RhoGEF"/>
    <property type="match status" value="1"/>
</dbReference>
<name>A0A5E8B0F8_9ASCO</name>
<feature type="domain" description="PH" evidence="4">
    <location>
        <begin position="1072"/>
        <end position="1202"/>
    </location>
</feature>
<dbReference type="Gene3D" id="1.20.900.10">
    <property type="entry name" value="Dbl homology (DH) domain"/>
    <property type="match status" value="1"/>
</dbReference>
<evidence type="ECO:0008006" key="9">
    <source>
        <dbReference type="Google" id="ProtNLM"/>
    </source>
</evidence>
<feature type="compositionally biased region" description="Low complexity" evidence="3">
    <location>
        <begin position="174"/>
        <end position="184"/>
    </location>
</feature>
<feature type="region of interest" description="Disordered" evidence="3">
    <location>
        <begin position="1547"/>
        <end position="1567"/>
    </location>
</feature>
<dbReference type="EMBL" id="CABVLU010000001">
    <property type="protein sequence ID" value="VVT44974.1"/>
    <property type="molecule type" value="Genomic_DNA"/>
</dbReference>
<keyword evidence="1" id="KW-0597">Phosphoprotein</keyword>
<dbReference type="InterPro" id="IPR041675">
    <property type="entry name" value="PH_5"/>
</dbReference>
<dbReference type="GO" id="GO:0005085">
    <property type="term" value="F:guanyl-nucleotide exchange factor activity"/>
    <property type="evidence" value="ECO:0007669"/>
    <property type="project" value="UniProtKB-KW"/>
</dbReference>
<evidence type="ECO:0000256" key="2">
    <source>
        <dbReference type="ARBA" id="ARBA00022658"/>
    </source>
</evidence>
<feature type="domain" description="DH" evidence="5">
    <location>
        <begin position="850"/>
        <end position="1037"/>
    </location>
</feature>
<feature type="region of interest" description="Disordered" evidence="3">
    <location>
        <begin position="1"/>
        <end position="107"/>
    </location>
</feature>
<feature type="compositionally biased region" description="Polar residues" evidence="3">
    <location>
        <begin position="494"/>
        <end position="506"/>
    </location>
</feature>
<dbReference type="InterPro" id="IPR001849">
    <property type="entry name" value="PH_domain"/>
</dbReference>
<feature type="compositionally biased region" description="Polar residues" evidence="3">
    <location>
        <begin position="17"/>
        <end position="48"/>
    </location>
</feature>
<proteinExistence type="predicted"/>
<dbReference type="SUPFAM" id="SSF50729">
    <property type="entry name" value="PH domain-like"/>
    <property type="match status" value="1"/>
</dbReference>
<feature type="region of interest" description="Disordered" evidence="3">
    <location>
        <begin position="340"/>
        <end position="475"/>
    </location>
</feature>
<sequence length="1567" mass="174166">MDGNSHFNNHSSHKQPRPSQSIPQLASQFQATSLHPTSSFNFAHQGNFQQGLSPQQQSPPPQQQQQQQSPPPQQQQQQQQHPQNSLQQQQQQQQYHNPSATAAAAAAAAAANASSSATSLASTSSSTSPQRPLGPSTRDTAFTNIFGFSRPQPSISGPASGNGSTTTTSDRHFSSGNNNNNSFGYSQAGTFPDHHQFASNITSSGGSSGGGGGAMPLSSLPSPINMSQIPPVPVTTKFNSAYDESMNNRIYANGANYNNSSNTGFPRPNRSESPAPSPFSVPPGQQQQQQPQPQPQPQQQTFYSPPPIAQIPHRPGSAGPQLQPAFQQQDINRNFDFASANHHRQQQQLQQFAHGGGVPHRPSLQTSHQYGSLPRSPSLPANHLSAQLNQISQNQSQQQQQQQQHQQPRSASGGNMPSHVPVPHAVRPPASQYNPNVIPALPAPSTRSMSLTSASRPSGPMDRDLHGRSQTMTLSGRIIPRRQGIEMLPHLHPNTASSSGNNTNQRSTSTGSASSSTSLVPIKGVKSKNQRSTSTSSRASEEGVSLSDPAPMFPSPSSHGSPNSSFSRGTPFPAPTTIITTSRRSPLVKPAFLSKVAQAFQQRIVLRDRVKNELTYTKAFTGIEAIDLICYIIQSTDRNMALLLGRALDAQKLFHDVTYEHRLRDRPDEVYQFNEIMVEREEDEHGHMSNSLSNSVTSISSMNSITATTTGGTLVNAVIPNTGTKGAVSSHAANERANSVSSVNQHQGQQHQGHPEHSKKSEATSVPVNGIFVLLTKCYSPTCRPDRLCYSVGCPKRLEQQARLNIKPNSVLKRAESRLSLHGDDEKEHKLWIHTVSKDIVDSVSDKEKKRQEVICELIYTERDFVKDLEYLRDFWIKPLQVGNIIPESRRKSFLNQVFGVIPEVHAVNIKLADALTKRQQQAPIVDQVGDIFLEYVPKFKPFIEYGKKQVYAKYVFEGEKSNNSAFAKFVDETERKKESRKLELNGYLTKPTTRLARYPLLLDAILKATDDSNPDKENLPKARTLVREFLTQLNIESGRSENRQQLMQLNNKIQFRPNERVDLKLTDESRQIIFKGTMKKRTGDKENQGDVLIYLFDNSLLFLRPKIVNKRENLNVYRKPIPLELLVINESDEAPPKGATRRTSSSLISTAAKVAPLKENAQNRYPIMFQHLGRRGYELILYTSSYISRKKWVENIMDQKKVLIEKSDVYTQHILMQRFFDPSNRVNCVTPFDGGRKLLYGTDNGIWISDTKMSADGAGRVTTKPVRVINVSSVSQIDVIEEYNMLLAMSEKTLYTWPLDCLETSDPIGNERRARKVIGHINFYKVGLGKGKILVCTAKNGSSTSTLKVLEPADPTPRGKRPPLRKLLRTQAEGLAVLKEMVVSSEIVSINFLTNNLCVGCTKGFEIMSLDTYMSESVLALADTALDFVTRRETVKPIAIYRLQSEFLLNYSDFSFYVNASGWLSRPKWIIHWEGLPQGFAMSYPYIIGFEPSFVEIRHMETGEIVRVITGENIRFLHENTREIMYAFEDENGYDVVASLDFWQKEKKQGGSGGVKKSSLDEKEGE</sequence>
<dbReference type="InterPro" id="IPR000219">
    <property type="entry name" value="DH_dom"/>
</dbReference>
<dbReference type="OrthoDB" id="2272012at2759"/>
<evidence type="ECO:0000259" key="5">
    <source>
        <dbReference type="PROSITE" id="PS50010"/>
    </source>
</evidence>
<evidence type="ECO:0000256" key="1">
    <source>
        <dbReference type="ARBA" id="ARBA00022553"/>
    </source>
</evidence>
<accession>A0A5E8B0F8</accession>
<feature type="compositionally biased region" description="Low complexity" evidence="3">
    <location>
        <begin position="253"/>
        <end position="264"/>
    </location>
</feature>
<feature type="compositionally biased region" description="Polar residues" evidence="3">
    <location>
        <begin position="1"/>
        <end position="10"/>
    </location>
</feature>
<dbReference type="SMART" id="SM00049">
    <property type="entry name" value="DEP"/>
    <property type="match status" value="1"/>
</dbReference>
<dbReference type="Gene3D" id="1.10.10.10">
    <property type="entry name" value="Winged helix-like DNA-binding domain superfamily/Winged helix DNA-binding domain"/>
    <property type="match status" value="1"/>
</dbReference>
<evidence type="ECO:0000313" key="7">
    <source>
        <dbReference type="EMBL" id="VVT44974.1"/>
    </source>
</evidence>
<dbReference type="InterPro" id="IPR035899">
    <property type="entry name" value="DBL_dom_sf"/>
</dbReference>
<keyword evidence="8" id="KW-1185">Reference proteome</keyword>
<feature type="region of interest" description="Disordered" evidence="3">
    <location>
        <begin position="253"/>
        <end position="323"/>
    </location>
</feature>
<evidence type="ECO:0000256" key="3">
    <source>
        <dbReference type="SAM" id="MobiDB-lite"/>
    </source>
</evidence>
<evidence type="ECO:0000313" key="8">
    <source>
        <dbReference type="Proteomes" id="UP000398389"/>
    </source>
</evidence>
<dbReference type="PANTHER" id="PTHR46572">
    <property type="entry name" value="RHO1 GDP-GTP EXCHANGE PROTEIN 1-RELATED"/>
    <property type="match status" value="1"/>
</dbReference>
<gene>
    <name evidence="7" type="ORF">SAPINGB_P000596</name>
</gene>
<dbReference type="SUPFAM" id="SSF46785">
    <property type="entry name" value="Winged helix' DNA-binding domain"/>
    <property type="match status" value="1"/>
</dbReference>
<dbReference type="GeneID" id="43579419"/>
<feature type="compositionally biased region" description="Low complexity" evidence="3">
    <location>
        <begin position="63"/>
        <end position="107"/>
    </location>
</feature>
<feature type="compositionally biased region" description="Low complexity" evidence="3">
    <location>
        <begin position="282"/>
        <end position="291"/>
    </location>
</feature>